<evidence type="ECO:0000313" key="2">
    <source>
        <dbReference type="Proteomes" id="UP001241377"/>
    </source>
</evidence>
<gene>
    <name evidence="1" type="ORF">QFC19_005652</name>
</gene>
<evidence type="ECO:0000313" key="1">
    <source>
        <dbReference type="EMBL" id="KAJ9100298.1"/>
    </source>
</evidence>
<protein>
    <submittedName>
        <fullName evidence="1">Uncharacterized protein</fullName>
    </submittedName>
</protein>
<keyword evidence="2" id="KW-1185">Reference proteome</keyword>
<name>A0ACC2VLP6_9TREE</name>
<dbReference type="Proteomes" id="UP001241377">
    <property type="component" value="Unassembled WGS sequence"/>
</dbReference>
<proteinExistence type="predicted"/>
<reference evidence="1" key="1">
    <citation type="submission" date="2023-04" db="EMBL/GenBank/DDBJ databases">
        <title>Draft Genome sequencing of Naganishia species isolated from polar environments using Oxford Nanopore Technology.</title>
        <authorList>
            <person name="Leo P."/>
            <person name="Venkateswaran K."/>
        </authorList>
    </citation>
    <scope>NUCLEOTIDE SEQUENCE</scope>
    <source>
        <strain evidence="1">MNA-CCFEE 5261</strain>
    </source>
</reference>
<dbReference type="EMBL" id="JASBWR010000064">
    <property type="protein sequence ID" value="KAJ9100298.1"/>
    <property type="molecule type" value="Genomic_DNA"/>
</dbReference>
<sequence length="273" mass="30287">MVESAEAYKQYDEFVVTEVELGLWHVQLNNPKTLNAFSETTWRQYGEIFTKLDADPEVNVILVSSTSPRAFSSGLNLKSAIATFGQSVDMNNEERYNHMHQHIRDFQHCITTPARINTPTIGLLNGVSYGLALDMAACYTIRVAVEGVKFSIREIKIGISADIGSLQRLPALVNNKSALYQHALTGDIFGADEAFRLGFVSRVLPDLESGVEYIKEVGLDIAGNQQWAIYGTKKSIQEITDGLSVEQGLKNIAHHNATHIDKRFILAMMGVKL</sequence>
<organism evidence="1 2">
    <name type="scientific">Naganishia cerealis</name>
    <dbReference type="NCBI Taxonomy" id="610337"/>
    <lineage>
        <taxon>Eukaryota</taxon>
        <taxon>Fungi</taxon>
        <taxon>Dikarya</taxon>
        <taxon>Basidiomycota</taxon>
        <taxon>Agaricomycotina</taxon>
        <taxon>Tremellomycetes</taxon>
        <taxon>Filobasidiales</taxon>
        <taxon>Filobasidiaceae</taxon>
        <taxon>Naganishia</taxon>
    </lineage>
</organism>
<accession>A0ACC2VLP6</accession>
<comment type="caution">
    <text evidence="1">The sequence shown here is derived from an EMBL/GenBank/DDBJ whole genome shotgun (WGS) entry which is preliminary data.</text>
</comment>